<feature type="compositionally biased region" description="Low complexity" evidence="1">
    <location>
        <begin position="161"/>
        <end position="177"/>
    </location>
</feature>
<dbReference type="AlphaFoldDB" id="A0A427B9G6"/>
<keyword evidence="2" id="KW-0472">Membrane</keyword>
<protein>
    <recommendedName>
        <fullName evidence="3">Serine-threonine/tyrosine-protein kinase catalytic domain-containing protein</fullName>
    </recommendedName>
</protein>
<gene>
    <name evidence="4" type="ORF">B296_00004623</name>
</gene>
<dbReference type="Gene3D" id="1.10.510.10">
    <property type="entry name" value="Transferase(Phosphotransferase) domain 1"/>
    <property type="match status" value="1"/>
</dbReference>
<dbReference type="Pfam" id="PF07714">
    <property type="entry name" value="PK_Tyr_Ser-Thr"/>
    <property type="match status" value="1"/>
</dbReference>
<comment type="caution">
    <text evidence="4">The sequence shown here is derived from an EMBL/GenBank/DDBJ whole genome shotgun (WGS) entry which is preliminary data.</text>
</comment>
<accession>A0A427B9G6</accession>
<proteinExistence type="predicted"/>
<reference evidence="4 5" key="1">
    <citation type="journal article" date="2014" name="Agronomy (Basel)">
        <title>A Draft Genome Sequence for Ensete ventricosum, the Drought-Tolerant Tree Against Hunger.</title>
        <authorList>
            <person name="Harrison J."/>
            <person name="Moore K.A."/>
            <person name="Paszkiewicz K."/>
            <person name="Jones T."/>
            <person name="Grant M."/>
            <person name="Ambacheew D."/>
            <person name="Muzemil S."/>
            <person name="Studholme D.J."/>
        </authorList>
    </citation>
    <scope>NUCLEOTIDE SEQUENCE [LARGE SCALE GENOMIC DNA]</scope>
</reference>
<feature type="transmembrane region" description="Helical" evidence="2">
    <location>
        <begin position="200"/>
        <end position="222"/>
    </location>
</feature>
<dbReference type="GO" id="GO:0004672">
    <property type="term" value="F:protein kinase activity"/>
    <property type="evidence" value="ECO:0007669"/>
    <property type="project" value="InterPro"/>
</dbReference>
<dbReference type="EMBL" id="AMZH03000175">
    <property type="protein sequence ID" value="RRT85121.1"/>
    <property type="molecule type" value="Genomic_DNA"/>
</dbReference>
<dbReference type="SUPFAM" id="SSF56112">
    <property type="entry name" value="Protein kinase-like (PK-like)"/>
    <property type="match status" value="1"/>
</dbReference>
<evidence type="ECO:0000313" key="5">
    <source>
        <dbReference type="Proteomes" id="UP000287651"/>
    </source>
</evidence>
<evidence type="ECO:0000259" key="3">
    <source>
        <dbReference type="Pfam" id="PF07714"/>
    </source>
</evidence>
<dbReference type="InterPro" id="IPR001245">
    <property type="entry name" value="Ser-Thr/Tyr_kinase_cat_dom"/>
</dbReference>
<keyword evidence="2" id="KW-0812">Transmembrane</keyword>
<evidence type="ECO:0000313" key="4">
    <source>
        <dbReference type="EMBL" id="RRT85121.1"/>
    </source>
</evidence>
<organism evidence="4 5">
    <name type="scientific">Ensete ventricosum</name>
    <name type="common">Abyssinian banana</name>
    <name type="synonym">Musa ensete</name>
    <dbReference type="NCBI Taxonomy" id="4639"/>
    <lineage>
        <taxon>Eukaryota</taxon>
        <taxon>Viridiplantae</taxon>
        <taxon>Streptophyta</taxon>
        <taxon>Embryophyta</taxon>
        <taxon>Tracheophyta</taxon>
        <taxon>Spermatophyta</taxon>
        <taxon>Magnoliopsida</taxon>
        <taxon>Liliopsida</taxon>
        <taxon>Zingiberales</taxon>
        <taxon>Musaceae</taxon>
        <taxon>Ensete</taxon>
    </lineage>
</organism>
<dbReference type="InterPro" id="IPR011009">
    <property type="entry name" value="Kinase-like_dom_sf"/>
</dbReference>
<dbReference type="PANTHER" id="PTHR34558">
    <property type="entry name" value="EXPRESSED PROTEIN"/>
    <property type="match status" value="1"/>
</dbReference>
<name>A0A427B9G6_ENSVE</name>
<evidence type="ECO:0000256" key="1">
    <source>
        <dbReference type="SAM" id="MobiDB-lite"/>
    </source>
</evidence>
<sequence>MSPEYAMEGLFSVKSDVYSYGVLLLEIVSGFRNSSFHIIMDFPNLLAYVIVLPFSLEEAAVTKIWSQPAQRPTMAERARMLPLPALIKKGLYIKDLCLSLYKGLEAPSSRSQHLQTRSGACCSKPMARLLLLGLLVLDLVATLAVARPTPAESRVTELDLGGSHSASAPSVSASPGGRESGIAGAPEGAGKRRRPLDKSIAGAEVMLGGLATAIFAAVFAYIRVTRKRSSETKV</sequence>
<keyword evidence="2" id="KW-1133">Transmembrane helix</keyword>
<evidence type="ECO:0000256" key="2">
    <source>
        <dbReference type="SAM" id="Phobius"/>
    </source>
</evidence>
<dbReference type="PANTHER" id="PTHR34558:SF9">
    <property type="entry name" value="F3L24.15 PROTEIN"/>
    <property type="match status" value="1"/>
</dbReference>
<feature type="domain" description="Serine-threonine/tyrosine-protein kinase catalytic" evidence="3">
    <location>
        <begin position="1"/>
        <end position="30"/>
    </location>
</feature>
<feature type="region of interest" description="Disordered" evidence="1">
    <location>
        <begin position="155"/>
        <end position="194"/>
    </location>
</feature>
<dbReference type="Proteomes" id="UP000287651">
    <property type="component" value="Unassembled WGS sequence"/>
</dbReference>